<feature type="region of interest" description="Disordered" evidence="3">
    <location>
        <begin position="226"/>
        <end position="345"/>
    </location>
</feature>
<feature type="region of interest" description="Disordered" evidence="3">
    <location>
        <begin position="1"/>
        <end position="20"/>
    </location>
</feature>
<evidence type="ECO:0000313" key="5">
    <source>
        <dbReference type="EnsemblProtists" id="Phyra73699"/>
    </source>
</evidence>
<dbReference type="PANTHER" id="PTHR30060">
    <property type="entry name" value="INNER MEMBRANE PROTEIN"/>
    <property type="match status" value="1"/>
</dbReference>
<name>H3GDP3_PHYRM</name>
<feature type="compositionally biased region" description="Basic and acidic residues" evidence="3">
    <location>
        <begin position="316"/>
        <end position="325"/>
    </location>
</feature>
<keyword evidence="2" id="KW-0175">Coiled coil</keyword>
<dbReference type="Pfam" id="PF09745">
    <property type="entry name" value="NSRP1_N"/>
    <property type="match status" value="1"/>
</dbReference>
<proteinExistence type="inferred from homology"/>
<dbReference type="VEuPathDB" id="FungiDB:KRP22_2400"/>
<feature type="compositionally biased region" description="Basic residues" evidence="3">
    <location>
        <begin position="333"/>
        <end position="345"/>
    </location>
</feature>
<dbReference type="InParanoid" id="H3GDP3"/>
<evidence type="ECO:0000256" key="1">
    <source>
        <dbReference type="ARBA" id="ARBA00010126"/>
    </source>
</evidence>
<dbReference type="VEuPathDB" id="FungiDB:KRP23_4371"/>
<keyword evidence="6" id="KW-1185">Reference proteome</keyword>
<feature type="compositionally biased region" description="Polar residues" evidence="3">
    <location>
        <begin position="226"/>
        <end position="239"/>
    </location>
</feature>
<protein>
    <recommendedName>
        <fullName evidence="4">Nuclear speckle splicing regulatory protein 1 N-terminal domain-containing protein</fullName>
    </recommendedName>
</protein>
<dbReference type="AlphaFoldDB" id="H3GDP3"/>
<dbReference type="STRING" id="164328.H3GDP3"/>
<reference evidence="5" key="2">
    <citation type="submission" date="2015-06" db="UniProtKB">
        <authorList>
            <consortium name="EnsemblProtists"/>
        </authorList>
    </citation>
    <scope>IDENTIFICATION</scope>
    <source>
        <strain evidence="5">Pr102</strain>
    </source>
</reference>
<dbReference type="eggNOG" id="KOG2117">
    <property type="taxonomic scope" value="Eukaryota"/>
</dbReference>
<dbReference type="PANTHER" id="PTHR30060:SF0">
    <property type="entry name" value="COILED-COIL PROTEIN (DUF2040)-RELATED"/>
    <property type="match status" value="1"/>
</dbReference>
<reference evidence="6" key="1">
    <citation type="journal article" date="2006" name="Science">
        <title>Phytophthora genome sequences uncover evolutionary origins and mechanisms of pathogenesis.</title>
        <authorList>
            <person name="Tyler B.M."/>
            <person name="Tripathy S."/>
            <person name="Zhang X."/>
            <person name="Dehal P."/>
            <person name="Jiang R.H."/>
            <person name="Aerts A."/>
            <person name="Arredondo F.D."/>
            <person name="Baxter L."/>
            <person name="Bensasson D."/>
            <person name="Beynon J.L."/>
            <person name="Chapman J."/>
            <person name="Damasceno C.M."/>
            <person name="Dorrance A.E."/>
            <person name="Dou D."/>
            <person name="Dickerman A.W."/>
            <person name="Dubchak I.L."/>
            <person name="Garbelotto M."/>
            <person name="Gijzen M."/>
            <person name="Gordon S.G."/>
            <person name="Govers F."/>
            <person name="Grunwald N.J."/>
            <person name="Huang W."/>
            <person name="Ivors K.L."/>
            <person name="Jones R.W."/>
            <person name="Kamoun S."/>
            <person name="Krampis K."/>
            <person name="Lamour K.H."/>
            <person name="Lee M.K."/>
            <person name="McDonald W.H."/>
            <person name="Medina M."/>
            <person name="Meijer H.J."/>
            <person name="Nordberg E.K."/>
            <person name="Maclean D.J."/>
            <person name="Ospina-Giraldo M.D."/>
            <person name="Morris P.F."/>
            <person name="Phuntumart V."/>
            <person name="Putnam N.H."/>
            <person name="Rash S."/>
            <person name="Rose J.K."/>
            <person name="Sakihama Y."/>
            <person name="Salamov A.A."/>
            <person name="Savidor A."/>
            <person name="Scheuring C.F."/>
            <person name="Smith B.M."/>
            <person name="Sobral B.W."/>
            <person name="Terry A."/>
            <person name="Torto-Alalibo T.A."/>
            <person name="Win J."/>
            <person name="Xu Z."/>
            <person name="Zhang H."/>
            <person name="Grigoriev I.V."/>
            <person name="Rokhsar D.S."/>
            <person name="Boore J.L."/>
        </authorList>
    </citation>
    <scope>NUCLEOTIDE SEQUENCE [LARGE SCALE GENOMIC DNA]</scope>
    <source>
        <strain evidence="6">Pr102</strain>
    </source>
</reference>
<organism evidence="5 6">
    <name type="scientific">Phytophthora ramorum</name>
    <name type="common">Sudden oak death agent</name>
    <dbReference type="NCBI Taxonomy" id="164328"/>
    <lineage>
        <taxon>Eukaryota</taxon>
        <taxon>Sar</taxon>
        <taxon>Stramenopiles</taxon>
        <taxon>Oomycota</taxon>
        <taxon>Peronosporomycetes</taxon>
        <taxon>Peronosporales</taxon>
        <taxon>Peronosporaceae</taxon>
        <taxon>Phytophthora</taxon>
    </lineage>
</organism>
<dbReference type="InterPro" id="IPR018612">
    <property type="entry name" value="NSRP1_N"/>
</dbReference>
<sequence>MAFSMKLSGGKGKKKPLAAPFMSGTKQYGLILPKKDSKKKELSTGFNVFASAAAAQSAEKSDKYATEDVETDTRRRVGAEAARSLQQSQVDKVRAQALADDPSVFDYDAVYDDMKNARESEASTRAVKREAEKKTPKYIGTLLQQAKIREVENERIRERRLLNERKADDAMFGDKEKLVSASYKRKLQEMQRWDAEDARLAAMEEQEDVTKQGAHAMAGFYANLNKNLSMGGSTANARSAYTAKEAPQEEKIRDEPTRREHERESAGAIRDEPATKKSRSGEQLDEQQRSPVRDAPLERKEVNADASSPEEEEQHEEPKPSKEDAIAAARARFLARKAQRKTPAN</sequence>
<feature type="compositionally biased region" description="Basic and acidic residues" evidence="3">
    <location>
        <begin position="59"/>
        <end position="74"/>
    </location>
</feature>
<dbReference type="GO" id="GO:0000381">
    <property type="term" value="P:regulation of alternative mRNA splicing, via spliceosome"/>
    <property type="evidence" value="ECO:0007669"/>
    <property type="project" value="InterPro"/>
</dbReference>
<evidence type="ECO:0000313" key="6">
    <source>
        <dbReference type="Proteomes" id="UP000005238"/>
    </source>
</evidence>
<evidence type="ECO:0000256" key="2">
    <source>
        <dbReference type="ARBA" id="ARBA00023054"/>
    </source>
</evidence>
<feature type="compositionally biased region" description="Basic and acidic residues" evidence="3">
    <location>
        <begin position="246"/>
        <end position="303"/>
    </location>
</feature>
<dbReference type="EnsemblProtists" id="Phyra73699">
    <property type="protein sequence ID" value="Phyra73699"/>
    <property type="gene ID" value="Phyra73699"/>
</dbReference>
<evidence type="ECO:0000256" key="3">
    <source>
        <dbReference type="SAM" id="MobiDB-lite"/>
    </source>
</evidence>
<feature type="domain" description="Nuclear speckle splicing regulatory protein 1 N-terminal" evidence="4">
    <location>
        <begin position="92"/>
        <end position="212"/>
    </location>
</feature>
<accession>H3GDP3</accession>
<dbReference type="OMA" id="EMQRWDA"/>
<dbReference type="HOGENOM" id="CLU_038885_0_0_1"/>
<comment type="similarity">
    <text evidence="1">Belongs to the NSRP1 family.</text>
</comment>
<evidence type="ECO:0000259" key="4">
    <source>
        <dbReference type="Pfam" id="PF09745"/>
    </source>
</evidence>
<feature type="region of interest" description="Disordered" evidence="3">
    <location>
        <begin position="54"/>
        <end position="74"/>
    </location>
</feature>
<dbReference type="EMBL" id="DS566001">
    <property type="status" value="NOT_ANNOTATED_CDS"/>
    <property type="molecule type" value="Genomic_DNA"/>
</dbReference>
<dbReference type="Proteomes" id="UP000005238">
    <property type="component" value="Unassembled WGS sequence"/>
</dbReference>